<name>A0A1I3FXC2_9ACTN</name>
<feature type="region of interest" description="Disordered" evidence="12">
    <location>
        <begin position="464"/>
        <end position="485"/>
    </location>
</feature>
<evidence type="ECO:0000256" key="6">
    <source>
        <dbReference type="ARBA" id="ARBA00022679"/>
    </source>
</evidence>
<dbReference type="UniPathway" id="UPA00282"/>
<comment type="similarity">
    <text evidence="3 11">Belongs to the long-chain O-acyltransferase family.</text>
</comment>
<comment type="pathway">
    <text evidence="2">Lipid metabolism.</text>
</comment>
<keyword evidence="7 11" id="KW-0319">Glycerol metabolism</keyword>
<feature type="domain" description="O-acyltransferase WSD1 C-terminal" evidence="14">
    <location>
        <begin position="309"/>
        <end position="458"/>
    </location>
</feature>
<feature type="compositionally biased region" description="Basic residues" evidence="12">
    <location>
        <begin position="476"/>
        <end position="485"/>
    </location>
</feature>
<evidence type="ECO:0000256" key="8">
    <source>
        <dbReference type="ARBA" id="ARBA00023098"/>
    </source>
</evidence>
<evidence type="ECO:0000256" key="11">
    <source>
        <dbReference type="RuleBase" id="RU361241"/>
    </source>
</evidence>
<sequence>MDRLSGLDASFLYLETPAQLMHVCGLIVLDPATMPAPYSFGAMQEAIDQQVKGVPAFTRKLRRVPMGLDHPIWVRDKQFDIERHVHRLALPSPGGYAELVSLASHLAALPLDRSRPLWEMWVIEGYEGGDKVVVFTKMHHATVDGVSGSNLISHLCALEPDAEPMALMAGEKHGREAGARELLGRAVLANLTRPVHAARILAPTAKGVTRTISRARAGTAMAAPLTAPRTSFNGTITGHRTIGVTDLDLEVVRDIKTATGTTVNDVVLTLAGGALRAYLEERDELPDSSLLASVPVSVREQSRRDGGANKVSTLFARLGTDVEDPLERLQDMAQSNRHAKEHHNAISADALQDWAEFAAPRTFGLAVRAYAGLRLAEKHPVVHNLVISNVPGPPMPLFFMGAQIIGLYPLGPVFHGAGVNITVMSNDGRLNVGVIACRESMPDVESLVKHFPLELERLSQAVAAASDEATPLEKARARKRSKPPA</sequence>
<evidence type="ECO:0000256" key="7">
    <source>
        <dbReference type="ARBA" id="ARBA00022798"/>
    </source>
</evidence>
<dbReference type="InterPro" id="IPR023213">
    <property type="entry name" value="CAT-like_dom_sf"/>
</dbReference>
<comment type="catalytic activity">
    <reaction evidence="10 11">
        <text>an acyl-CoA + a 1,2-diacyl-sn-glycerol = a triacyl-sn-glycerol + CoA</text>
        <dbReference type="Rhea" id="RHEA:10868"/>
        <dbReference type="ChEBI" id="CHEBI:17815"/>
        <dbReference type="ChEBI" id="CHEBI:57287"/>
        <dbReference type="ChEBI" id="CHEBI:58342"/>
        <dbReference type="ChEBI" id="CHEBI:64615"/>
        <dbReference type="EC" id="2.3.1.20"/>
    </reaction>
</comment>
<evidence type="ECO:0000256" key="1">
    <source>
        <dbReference type="ARBA" id="ARBA00004771"/>
    </source>
</evidence>
<accession>A0A1I3FXC2</accession>
<comment type="pathway">
    <text evidence="1 11">Glycerolipid metabolism; triacylglycerol biosynthesis.</text>
</comment>
<dbReference type="GO" id="GO:0051701">
    <property type="term" value="P:biological process involved in interaction with host"/>
    <property type="evidence" value="ECO:0007669"/>
    <property type="project" value="TreeGrafter"/>
</dbReference>
<keyword evidence="9 11" id="KW-0012">Acyltransferase</keyword>
<dbReference type="Pfam" id="PF03007">
    <property type="entry name" value="WS_DGAT_cat"/>
    <property type="match status" value="1"/>
</dbReference>
<dbReference type="RefSeq" id="WP_091112123.1">
    <property type="nucleotide sequence ID" value="NZ_BKAF01000006.1"/>
</dbReference>
<dbReference type="GO" id="GO:0004144">
    <property type="term" value="F:diacylglycerol O-acyltransferase activity"/>
    <property type="evidence" value="ECO:0007669"/>
    <property type="project" value="UniProtKB-EC"/>
</dbReference>
<organism evidence="15 16">
    <name type="scientific">Nocardioides psychrotolerans</name>
    <dbReference type="NCBI Taxonomy" id="1005945"/>
    <lineage>
        <taxon>Bacteria</taxon>
        <taxon>Bacillati</taxon>
        <taxon>Actinomycetota</taxon>
        <taxon>Actinomycetes</taxon>
        <taxon>Propionibacteriales</taxon>
        <taxon>Nocardioidaceae</taxon>
        <taxon>Nocardioides</taxon>
    </lineage>
</organism>
<dbReference type="GO" id="GO:0006071">
    <property type="term" value="P:glycerol metabolic process"/>
    <property type="evidence" value="ECO:0007669"/>
    <property type="project" value="UniProtKB-KW"/>
</dbReference>
<dbReference type="Gene3D" id="3.30.559.10">
    <property type="entry name" value="Chloramphenicol acetyltransferase-like domain"/>
    <property type="match status" value="1"/>
</dbReference>
<evidence type="ECO:0000256" key="9">
    <source>
        <dbReference type="ARBA" id="ARBA00023315"/>
    </source>
</evidence>
<protein>
    <recommendedName>
        <fullName evidence="4 11">Diacylglycerol O-acyltransferase</fullName>
        <ecNumber evidence="4 11">2.3.1.20</ecNumber>
    </recommendedName>
</protein>
<dbReference type="InterPro" id="IPR009721">
    <property type="entry name" value="O-acyltransferase_WSD1_C"/>
</dbReference>
<dbReference type="NCBIfam" id="TIGR02946">
    <property type="entry name" value="acyl_WS_DGAT"/>
    <property type="match status" value="1"/>
</dbReference>
<dbReference type="InterPro" id="IPR014292">
    <property type="entry name" value="Acyl_transf_WS/DGAT"/>
</dbReference>
<reference evidence="15 16" key="1">
    <citation type="submission" date="2016-10" db="EMBL/GenBank/DDBJ databases">
        <authorList>
            <person name="de Groot N.N."/>
        </authorList>
    </citation>
    <scope>NUCLEOTIDE SEQUENCE [LARGE SCALE GENOMIC DNA]</scope>
    <source>
        <strain evidence="15 16">CGMCC 1.11156</strain>
    </source>
</reference>
<evidence type="ECO:0000313" key="16">
    <source>
        <dbReference type="Proteomes" id="UP000198649"/>
    </source>
</evidence>
<dbReference type="EC" id="2.3.1.20" evidence="4 11"/>
<evidence type="ECO:0000256" key="3">
    <source>
        <dbReference type="ARBA" id="ARBA00009587"/>
    </source>
</evidence>
<dbReference type="PANTHER" id="PTHR31650">
    <property type="entry name" value="O-ACYLTRANSFERASE (WSD1-LIKE) FAMILY PROTEIN"/>
    <property type="match status" value="1"/>
</dbReference>
<evidence type="ECO:0000256" key="10">
    <source>
        <dbReference type="ARBA" id="ARBA00048109"/>
    </source>
</evidence>
<dbReference type="InterPro" id="IPR045034">
    <property type="entry name" value="O-acyltransferase_WSD1-like"/>
</dbReference>
<keyword evidence="16" id="KW-1185">Reference proteome</keyword>
<dbReference type="PANTHER" id="PTHR31650:SF1">
    <property type="entry name" value="WAX ESTER SYNTHASE_DIACYLGLYCEROL ACYLTRANSFERASE 4-RELATED"/>
    <property type="match status" value="1"/>
</dbReference>
<proteinExistence type="inferred from homology"/>
<dbReference type="GO" id="GO:0005886">
    <property type="term" value="C:plasma membrane"/>
    <property type="evidence" value="ECO:0007669"/>
    <property type="project" value="TreeGrafter"/>
</dbReference>
<dbReference type="InterPro" id="IPR004255">
    <property type="entry name" value="O-acyltransferase_WSD1_N"/>
</dbReference>
<dbReference type="EMBL" id="FOQG01000005">
    <property type="protein sequence ID" value="SFI15898.1"/>
    <property type="molecule type" value="Genomic_DNA"/>
</dbReference>
<evidence type="ECO:0000259" key="14">
    <source>
        <dbReference type="Pfam" id="PF06974"/>
    </source>
</evidence>
<evidence type="ECO:0000259" key="13">
    <source>
        <dbReference type="Pfam" id="PF03007"/>
    </source>
</evidence>
<dbReference type="Proteomes" id="UP000198649">
    <property type="component" value="Unassembled WGS sequence"/>
</dbReference>
<keyword evidence="6 11" id="KW-0808">Transferase</keyword>
<dbReference type="GO" id="GO:0071731">
    <property type="term" value="P:response to nitric oxide"/>
    <property type="evidence" value="ECO:0007669"/>
    <property type="project" value="TreeGrafter"/>
</dbReference>
<keyword evidence="8 11" id="KW-0443">Lipid metabolism</keyword>
<dbReference type="AlphaFoldDB" id="A0A1I3FXC2"/>
<dbReference type="GO" id="GO:0001666">
    <property type="term" value="P:response to hypoxia"/>
    <property type="evidence" value="ECO:0007669"/>
    <property type="project" value="TreeGrafter"/>
</dbReference>
<dbReference type="STRING" id="1005945.SAMN05216561_105202"/>
<dbReference type="GO" id="GO:0019432">
    <property type="term" value="P:triglyceride biosynthetic process"/>
    <property type="evidence" value="ECO:0007669"/>
    <property type="project" value="UniProtKB-UniPathway"/>
</dbReference>
<evidence type="ECO:0000256" key="4">
    <source>
        <dbReference type="ARBA" id="ARBA00013244"/>
    </source>
</evidence>
<evidence type="ECO:0000256" key="2">
    <source>
        <dbReference type="ARBA" id="ARBA00005189"/>
    </source>
</evidence>
<evidence type="ECO:0000256" key="5">
    <source>
        <dbReference type="ARBA" id="ARBA00022516"/>
    </source>
</evidence>
<dbReference type="Pfam" id="PF06974">
    <property type="entry name" value="WS_DGAT_C"/>
    <property type="match status" value="1"/>
</dbReference>
<dbReference type="OrthoDB" id="9810950at2"/>
<evidence type="ECO:0000256" key="12">
    <source>
        <dbReference type="SAM" id="MobiDB-lite"/>
    </source>
</evidence>
<gene>
    <name evidence="15" type="ORF">SAMN05216561_105202</name>
</gene>
<dbReference type="SUPFAM" id="SSF52777">
    <property type="entry name" value="CoA-dependent acyltransferases"/>
    <property type="match status" value="1"/>
</dbReference>
<evidence type="ECO:0000313" key="15">
    <source>
        <dbReference type="EMBL" id="SFI15898.1"/>
    </source>
</evidence>
<feature type="domain" description="O-acyltransferase WSD1-like N-terminal" evidence="13">
    <location>
        <begin position="4"/>
        <end position="267"/>
    </location>
</feature>
<keyword evidence="5 11" id="KW-0444">Lipid biosynthesis</keyword>